<name>A0A839DT41_9PSEU</name>
<evidence type="ECO:0000313" key="1">
    <source>
        <dbReference type="EMBL" id="MBA8823919.1"/>
    </source>
</evidence>
<gene>
    <name evidence="1" type="ORF">FHX42_001248</name>
</gene>
<accession>A0A839DT41</accession>
<dbReference type="AlphaFoldDB" id="A0A839DT41"/>
<comment type="caution">
    <text evidence="1">The sequence shown here is derived from an EMBL/GenBank/DDBJ whole genome shotgun (WGS) entry which is preliminary data.</text>
</comment>
<sequence length="93" mass="10019">MLSHIAALSATSQQVADAEAVMARTPTPVRWRTHQEIAALLTGYQLLDPGLVSVDHWHPADPVSDHQAAQANVYGTVGLLPPHAPEDRLHLST</sequence>
<dbReference type="EMBL" id="JACGWZ010000001">
    <property type="protein sequence ID" value="MBA8823919.1"/>
    <property type="molecule type" value="Genomic_DNA"/>
</dbReference>
<evidence type="ECO:0000313" key="2">
    <source>
        <dbReference type="Proteomes" id="UP000569329"/>
    </source>
</evidence>
<organism evidence="1 2">
    <name type="scientific">Halosaccharopolyspora lacisalsi</name>
    <dbReference type="NCBI Taxonomy" id="1000566"/>
    <lineage>
        <taxon>Bacteria</taxon>
        <taxon>Bacillati</taxon>
        <taxon>Actinomycetota</taxon>
        <taxon>Actinomycetes</taxon>
        <taxon>Pseudonocardiales</taxon>
        <taxon>Pseudonocardiaceae</taxon>
        <taxon>Halosaccharopolyspora</taxon>
    </lineage>
</organism>
<proteinExistence type="predicted"/>
<dbReference type="Proteomes" id="UP000569329">
    <property type="component" value="Unassembled WGS sequence"/>
</dbReference>
<keyword evidence="2" id="KW-1185">Reference proteome</keyword>
<reference evidence="1 2" key="1">
    <citation type="submission" date="2020-07" db="EMBL/GenBank/DDBJ databases">
        <title>Sequencing the genomes of 1000 actinobacteria strains.</title>
        <authorList>
            <person name="Klenk H.-P."/>
        </authorList>
    </citation>
    <scope>NUCLEOTIDE SEQUENCE [LARGE SCALE GENOMIC DNA]</scope>
    <source>
        <strain evidence="1 2">DSM 45975</strain>
    </source>
</reference>
<dbReference type="InterPro" id="IPR006764">
    <property type="entry name" value="SAM_dep_MeTrfase_SAV2177_type"/>
</dbReference>
<dbReference type="InterPro" id="IPR029063">
    <property type="entry name" value="SAM-dependent_MTases_sf"/>
</dbReference>
<dbReference type="Gene3D" id="3.40.50.150">
    <property type="entry name" value="Vaccinia Virus protein VP39"/>
    <property type="match status" value="1"/>
</dbReference>
<protein>
    <submittedName>
        <fullName evidence="1">Uncharacterized protein</fullName>
    </submittedName>
</protein>
<dbReference type="Pfam" id="PF04672">
    <property type="entry name" value="Methyltransf_19"/>
    <property type="match status" value="1"/>
</dbReference>